<keyword evidence="2" id="KW-1003">Cell membrane</keyword>
<feature type="domain" description="G-protein coupled receptors family 1 profile" evidence="12">
    <location>
        <begin position="47"/>
        <end position="338"/>
    </location>
</feature>
<evidence type="ECO:0000256" key="7">
    <source>
        <dbReference type="ARBA" id="ARBA00023170"/>
    </source>
</evidence>
<feature type="transmembrane region" description="Helical" evidence="10">
    <location>
        <begin position="284"/>
        <end position="306"/>
    </location>
</feature>
<evidence type="ECO:0000256" key="9">
    <source>
        <dbReference type="ARBA" id="ARBA00023224"/>
    </source>
</evidence>
<evidence type="ECO:0000256" key="4">
    <source>
        <dbReference type="ARBA" id="ARBA00022989"/>
    </source>
</evidence>
<sequence>MNWQNETRMTEPRKNISGSSGSDRDIFVWQIPQLVLVTTIFLLIVIGNGCVLLSLVYSENGRKTRMNFFIMHLAIADLLVGLLLVSQDIMEKLMIDFDGGSFLCKFLQFIKVVVLYASTYLLVSLSLDRLDAVARPMRFSRREFRAKMLITSAWVLSAVFSIPTLVLFDVSEGNVTYKGKSITLCEPLFSDKFESQVYMTLIAIAAFILPALIITVCYCVIIVVICRNDVDAQRERERCYWTFQRQESLLSNVTVESSRSNPCLGRSGNPIIERAKIRTVKMTFFIVSVFILCWCPYFGFMLYHVYEMGSPNTNTLKALTAIVQSLAPLNSAANPVIYGVFSTRICRNLRNVPLLKYVACCGGYRRRFGSRMSHTSQVEGFYLNDVSSLRRRQLSGPKWNSEPEHRHVHRGSRPLLHRSSSLLNGHHQKEAAPCELAARLSNDDKPRKGTPLLKRQLSEEDTEILRSYTAVKEGPAQC</sequence>
<dbReference type="PRINTS" id="PR00237">
    <property type="entry name" value="GPCRRHODOPSN"/>
</dbReference>
<dbReference type="KEGG" id="cvn:111122556"/>
<dbReference type="GeneID" id="111122556"/>
<dbReference type="PROSITE" id="PS50262">
    <property type="entry name" value="G_PROTEIN_RECEP_F1_2"/>
    <property type="match status" value="1"/>
</dbReference>
<dbReference type="PRINTS" id="PR00896">
    <property type="entry name" value="VASOPRESSINR"/>
</dbReference>
<feature type="region of interest" description="Disordered" evidence="11">
    <location>
        <begin position="1"/>
        <end position="21"/>
    </location>
</feature>
<protein>
    <submittedName>
        <fullName evidence="14">Cardioacceleratory peptide receptor-like</fullName>
    </submittedName>
</protein>
<keyword evidence="6 10" id="KW-0472">Membrane</keyword>
<dbReference type="GO" id="GO:0005000">
    <property type="term" value="F:vasopressin receptor activity"/>
    <property type="evidence" value="ECO:0007669"/>
    <property type="project" value="InterPro"/>
</dbReference>
<keyword evidence="8 10" id="KW-0325">Glycoprotein</keyword>
<dbReference type="AlphaFoldDB" id="A0A8B8CW03"/>
<evidence type="ECO:0000313" key="14">
    <source>
        <dbReference type="RefSeq" id="XP_022320052.1"/>
    </source>
</evidence>
<dbReference type="OrthoDB" id="5987909at2759"/>
<evidence type="ECO:0000256" key="6">
    <source>
        <dbReference type="ARBA" id="ARBA00023136"/>
    </source>
</evidence>
<keyword evidence="9 10" id="KW-0807">Transducer</keyword>
<dbReference type="InterPro" id="IPR017452">
    <property type="entry name" value="GPCR_Rhodpsn_7TM"/>
</dbReference>
<feature type="transmembrane region" description="Helical" evidence="10">
    <location>
        <begin position="68"/>
        <end position="86"/>
    </location>
</feature>
<keyword evidence="13" id="KW-1185">Reference proteome</keyword>
<evidence type="ECO:0000313" key="13">
    <source>
        <dbReference type="Proteomes" id="UP000694844"/>
    </source>
</evidence>
<feature type="transmembrane region" description="Helical" evidence="10">
    <location>
        <begin position="318"/>
        <end position="341"/>
    </location>
</feature>
<comment type="similarity">
    <text evidence="10">Belongs to the G-protein coupled receptor 1 family. Vasopressin/oxytocin receptor subfamily.</text>
</comment>
<proteinExistence type="inferred from homology"/>
<dbReference type="PANTHER" id="PTHR24244:SF1">
    <property type="entry name" value="G-PROTEIN COUPLED RECEPTORS FAMILY 1 PROFILE DOMAIN-CONTAINING PROTEIN"/>
    <property type="match status" value="1"/>
</dbReference>
<dbReference type="GO" id="GO:0005886">
    <property type="term" value="C:plasma membrane"/>
    <property type="evidence" value="ECO:0007669"/>
    <property type="project" value="UniProtKB-SubCell"/>
</dbReference>
<evidence type="ECO:0000256" key="11">
    <source>
        <dbReference type="SAM" id="MobiDB-lite"/>
    </source>
</evidence>
<dbReference type="GO" id="GO:0008188">
    <property type="term" value="F:neuropeptide receptor activity"/>
    <property type="evidence" value="ECO:0007669"/>
    <property type="project" value="InterPro"/>
</dbReference>
<evidence type="ECO:0000256" key="1">
    <source>
        <dbReference type="ARBA" id="ARBA00004651"/>
    </source>
</evidence>
<comment type="subcellular location">
    <subcellularLocation>
        <location evidence="1 10">Cell membrane</location>
        <topology evidence="1 10">Multi-pass membrane protein</topology>
    </subcellularLocation>
</comment>
<dbReference type="Gene3D" id="1.20.1070.10">
    <property type="entry name" value="Rhodopsin 7-helix transmembrane proteins"/>
    <property type="match status" value="1"/>
</dbReference>
<dbReference type="InterPro" id="IPR027294">
    <property type="entry name" value="NPS_rcpt"/>
</dbReference>
<evidence type="ECO:0000256" key="10">
    <source>
        <dbReference type="RuleBase" id="RU046427"/>
    </source>
</evidence>
<dbReference type="RefSeq" id="XP_022320052.1">
    <property type="nucleotide sequence ID" value="XM_022464344.1"/>
</dbReference>
<evidence type="ECO:0000256" key="3">
    <source>
        <dbReference type="ARBA" id="ARBA00022692"/>
    </source>
</evidence>
<keyword evidence="4 10" id="KW-1133">Transmembrane helix</keyword>
<accession>A0A8B8CW03</accession>
<evidence type="ECO:0000256" key="8">
    <source>
        <dbReference type="ARBA" id="ARBA00023180"/>
    </source>
</evidence>
<dbReference type="SUPFAM" id="SSF81321">
    <property type="entry name" value="Family A G protein-coupled receptor-like"/>
    <property type="match status" value="1"/>
</dbReference>
<dbReference type="Pfam" id="PF00001">
    <property type="entry name" value="7tm_1"/>
    <property type="match status" value="1"/>
</dbReference>
<keyword evidence="5 10" id="KW-0297">G-protein coupled receptor</keyword>
<feature type="transmembrane region" description="Helical" evidence="10">
    <location>
        <begin position="106"/>
        <end position="127"/>
    </location>
</feature>
<gene>
    <name evidence="14" type="primary">LOC111122556</name>
</gene>
<organism evidence="13 14">
    <name type="scientific">Crassostrea virginica</name>
    <name type="common">Eastern oyster</name>
    <dbReference type="NCBI Taxonomy" id="6565"/>
    <lineage>
        <taxon>Eukaryota</taxon>
        <taxon>Metazoa</taxon>
        <taxon>Spiralia</taxon>
        <taxon>Lophotrochozoa</taxon>
        <taxon>Mollusca</taxon>
        <taxon>Bivalvia</taxon>
        <taxon>Autobranchia</taxon>
        <taxon>Pteriomorphia</taxon>
        <taxon>Ostreida</taxon>
        <taxon>Ostreoidea</taxon>
        <taxon>Ostreidae</taxon>
        <taxon>Crassostrea</taxon>
    </lineage>
</organism>
<feature type="transmembrane region" description="Helical" evidence="10">
    <location>
        <begin position="197"/>
        <end position="226"/>
    </location>
</feature>
<evidence type="ECO:0000256" key="5">
    <source>
        <dbReference type="ARBA" id="ARBA00023040"/>
    </source>
</evidence>
<dbReference type="InterPro" id="IPR000276">
    <property type="entry name" value="GPCR_Rhodpsn"/>
</dbReference>
<keyword evidence="7 10" id="KW-0675">Receptor</keyword>
<feature type="transmembrane region" description="Helical" evidence="10">
    <location>
        <begin position="148"/>
        <end position="168"/>
    </location>
</feature>
<reference evidence="14" key="1">
    <citation type="submission" date="2025-08" db="UniProtKB">
        <authorList>
            <consortium name="RefSeq"/>
        </authorList>
    </citation>
    <scope>IDENTIFICATION</scope>
    <source>
        <tissue evidence="14">Whole sample</tissue>
    </source>
</reference>
<evidence type="ECO:0000259" key="12">
    <source>
        <dbReference type="PROSITE" id="PS50262"/>
    </source>
</evidence>
<name>A0A8B8CW03_CRAVI</name>
<evidence type="ECO:0000256" key="2">
    <source>
        <dbReference type="ARBA" id="ARBA00022475"/>
    </source>
</evidence>
<dbReference type="InterPro" id="IPR001817">
    <property type="entry name" value="Vasoprsn_rcpt"/>
</dbReference>
<keyword evidence="3 10" id="KW-0812">Transmembrane</keyword>
<dbReference type="PANTHER" id="PTHR24244">
    <property type="entry name" value="NEUROPEPTIDE S RECEPTOR"/>
    <property type="match status" value="1"/>
</dbReference>
<feature type="transmembrane region" description="Helical" evidence="10">
    <location>
        <begin position="34"/>
        <end position="56"/>
    </location>
</feature>
<dbReference type="Proteomes" id="UP000694844">
    <property type="component" value="Chromosome 3"/>
</dbReference>